<dbReference type="InterPro" id="IPR000831">
    <property type="entry name" value="Trp_repress"/>
</dbReference>
<comment type="caution">
    <text evidence="1">The sequence shown here is derived from an EMBL/GenBank/DDBJ whole genome shotgun (WGS) entry which is preliminary data.</text>
</comment>
<dbReference type="EMBL" id="JBBDHC010000003">
    <property type="protein sequence ID" value="MEJ1248756.1"/>
    <property type="molecule type" value="Genomic_DNA"/>
</dbReference>
<protein>
    <submittedName>
        <fullName evidence="1">YerC/YecD family TrpR-related protein</fullName>
    </submittedName>
</protein>
<dbReference type="Proteomes" id="UP001364472">
    <property type="component" value="Unassembled WGS sequence"/>
</dbReference>
<reference evidence="1 2" key="1">
    <citation type="journal article" date="2016" name="Antonie Van Leeuwenhoek">
        <title>Denitratimonas tolerans gen. nov., sp. nov., a denitrifying bacterium isolated from a bioreactor for tannery wastewater treatment.</title>
        <authorList>
            <person name="Han S.I."/>
            <person name="Kim J.O."/>
            <person name="Lee Y.R."/>
            <person name="Ekpeghere K.I."/>
            <person name="Koh S.C."/>
            <person name="Whang K.S."/>
        </authorList>
    </citation>
    <scope>NUCLEOTIDE SEQUENCE [LARGE SCALE GENOMIC DNA]</scope>
    <source>
        <strain evidence="1 2">KACC 17565</strain>
    </source>
</reference>
<dbReference type="Pfam" id="PF01371">
    <property type="entry name" value="Trp_repressor"/>
    <property type="match status" value="1"/>
</dbReference>
<dbReference type="PANTHER" id="PTHR40080:SF1">
    <property type="entry name" value="TRPR-LIKE PROTEIN YERC_YECD"/>
    <property type="match status" value="1"/>
</dbReference>
<dbReference type="InterPro" id="IPR038116">
    <property type="entry name" value="TrpR-like_sf"/>
</dbReference>
<sequence length="114" mass="12517">MKRPPARSPRERRAALDRLADALLAMQDRSQMRALLTDLCTPAEIEAMADRWQVVAPLLEGVPYREIHERTGVSVTTVGRVARSLTHGAGGYLHAAEALGLHRHPGFARTARTA</sequence>
<proteinExistence type="predicted"/>
<organism evidence="1 2">
    <name type="scientific">Denitratimonas tolerans</name>
    <dbReference type="NCBI Taxonomy" id="1338420"/>
    <lineage>
        <taxon>Bacteria</taxon>
        <taxon>Pseudomonadati</taxon>
        <taxon>Pseudomonadota</taxon>
        <taxon>Gammaproteobacteria</taxon>
        <taxon>Lysobacterales</taxon>
        <taxon>Lysobacteraceae</taxon>
        <taxon>Denitratimonas</taxon>
    </lineage>
</organism>
<dbReference type="AlphaFoldDB" id="A0AAW9R359"/>
<dbReference type="SUPFAM" id="SSF48295">
    <property type="entry name" value="TrpR-like"/>
    <property type="match status" value="1"/>
</dbReference>
<dbReference type="PANTHER" id="PTHR40080">
    <property type="entry name" value="LMO1763 PROTEIN"/>
    <property type="match status" value="1"/>
</dbReference>
<dbReference type="InterPro" id="IPR013368">
    <property type="entry name" value="YecD_YerC"/>
</dbReference>
<accession>A0AAW9R359</accession>
<evidence type="ECO:0000313" key="1">
    <source>
        <dbReference type="EMBL" id="MEJ1248756.1"/>
    </source>
</evidence>
<gene>
    <name evidence="1" type="ORF">WB794_03570</name>
</gene>
<name>A0AAW9R359_9GAMM</name>
<dbReference type="GO" id="GO:0043565">
    <property type="term" value="F:sequence-specific DNA binding"/>
    <property type="evidence" value="ECO:0007669"/>
    <property type="project" value="InterPro"/>
</dbReference>
<dbReference type="NCBIfam" id="TIGR02531">
    <property type="entry name" value="yecD_yerC"/>
    <property type="match status" value="1"/>
</dbReference>
<keyword evidence="2" id="KW-1185">Reference proteome</keyword>
<dbReference type="InterPro" id="IPR010921">
    <property type="entry name" value="Trp_repressor/repl_initiator"/>
</dbReference>
<evidence type="ECO:0000313" key="2">
    <source>
        <dbReference type="Proteomes" id="UP001364472"/>
    </source>
</evidence>
<dbReference type="Gene3D" id="1.10.1270.10">
    <property type="entry name" value="TrpR-like"/>
    <property type="match status" value="1"/>
</dbReference>
<dbReference type="RefSeq" id="WP_337334469.1">
    <property type="nucleotide sequence ID" value="NZ_JBBDHC010000003.1"/>
</dbReference>
<dbReference type="GO" id="GO:0003700">
    <property type="term" value="F:DNA-binding transcription factor activity"/>
    <property type="evidence" value="ECO:0007669"/>
    <property type="project" value="InterPro"/>
</dbReference>